<dbReference type="Pfam" id="PF23914">
    <property type="entry name" value="TPR_CcmH_CycH"/>
    <property type="match status" value="1"/>
</dbReference>
<name>A0A5B8SS59_9GAMM</name>
<dbReference type="OrthoDB" id="9776053at2"/>
<organism evidence="9 10">
    <name type="scientific">Pistricoccus aurantiacus</name>
    <dbReference type="NCBI Taxonomy" id="1883414"/>
    <lineage>
        <taxon>Bacteria</taxon>
        <taxon>Pseudomonadati</taxon>
        <taxon>Pseudomonadota</taxon>
        <taxon>Gammaproteobacteria</taxon>
        <taxon>Oceanospirillales</taxon>
        <taxon>Halomonadaceae</taxon>
        <taxon>Pistricoccus</taxon>
    </lineage>
</organism>
<feature type="domain" description="Cytochrome c-type biogenesis protein H TPR" evidence="8">
    <location>
        <begin position="143"/>
        <end position="262"/>
    </location>
</feature>
<evidence type="ECO:0000256" key="5">
    <source>
        <dbReference type="PROSITE-ProRule" id="PRU00339"/>
    </source>
</evidence>
<feature type="repeat" description="TPR" evidence="5">
    <location>
        <begin position="163"/>
        <end position="196"/>
    </location>
</feature>
<gene>
    <name evidence="9" type="primary">ccmI</name>
    <name evidence="9" type="ORF">FGL86_01770</name>
</gene>
<dbReference type="InterPro" id="IPR017560">
    <property type="entry name" value="Cyt_c_biogenesis_CcmI"/>
</dbReference>
<feature type="transmembrane region" description="Helical" evidence="6">
    <location>
        <begin position="102"/>
        <end position="119"/>
    </location>
</feature>
<dbReference type="InterPro" id="IPR051263">
    <property type="entry name" value="C-type_cytochrome_biogenesis"/>
</dbReference>
<dbReference type="SMART" id="SM00028">
    <property type="entry name" value="TPR"/>
    <property type="match status" value="2"/>
</dbReference>
<dbReference type="InterPro" id="IPR019734">
    <property type="entry name" value="TPR_rpt"/>
</dbReference>
<dbReference type="GO" id="GO:0017004">
    <property type="term" value="P:cytochrome complex assembly"/>
    <property type="evidence" value="ECO:0007669"/>
    <property type="project" value="UniProtKB-KW"/>
</dbReference>
<dbReference type="SUPFAM" id="SSF48452">
    <property type="entry name" value="TPR-like"/>
    <property type="match status" value="1"/>
</dbReference>
<dbReference type="PROSITE" id="PS50005">
    <property type="entry name" value="TPR"/>
    <property type="match status" value="1"/>
</dbReference>
<feature type="domain" description="Cytochrome c-type biogenesis protein H Ig-like" evidence="7">
    <location>
        <begin position="301"/>
        <end position="408"/>
    </location>
</feature>
<keyword evidence="6" id="KW-1133">Transmembrane helix</keyword>
<protein>
    <submittedName>
        <fullName evidence="9">C-type cytochrome biogenesis protein CcmI</fullName>
    </submittedName>
</protein>
<evidence type="ECO:0000256" key="1">
    <source>
        <dbReference type="ARBA" id="ARBA00004196"/>
    </source>
</evidence>
<sequence>MTLLWLGLAILLLIAMWLLILPLRRAGKLHDDLQAYEAEDQTAQQNVAIFQRRLASLEAALGRGDIDQQRFEESRLELERSLLEDTQAQKRAPLKRAVSGRWLVPVIMLALAAGSLLWYQQQGAEGDLSLYLAQQEVMADPDSSLATLIERLEQEAVKQPDNPKVWSSLFPMYRNQGQFDKAIHALKRVIELEGRYPELLAQLAQMQFFAANRTLTSETQTLVDEVLAEDPRQPTVLGMLGIEAFDHGRYQEAIKHWRRAMAGMSDPQAQKALEEGIQVARQRLDQGGEGMAAAQEAGPELSVRLSLDDSLRDRVPPDTRVFLVARDLKEEKPPLAIAMTQVSELPTTLVLDDSRSMSGMGKLSSEKEVRLVVRVSQSGQAQPQPGDLAGQLESVSVATSDPVEVVIDRVVD</sequence>
<dbReference type="AlphaFoldDB" id="A0A5B8SS59"/>
<keyword evidence="10" id="KW-1185">Reference proteome</keyword>
<accession>A0A5B8SS59</accession>
<dbReference type="InterPro" id="IPR056412">
    <property type="entry name" value="Ig_CycH"/>
</dbReference>
<dbReference type="Pfam" id="PF23892">
    <property type="entry name" value="Ig_CycH"/>
    <property type="match status" value="1"/>
</dbReference>
<evidence type="ECO:0000313" key="9">
    <source>
        <dbReference type="EMBL" id="QEA37923.1"/>
    </source>
</evidence>
<dbReference type="NCBIfam" id="TIGR03142">
    <property type="entry name" value="cytochro_ccmI"/>
    <property type="match status" value="1"/>
</dbReference>
<evidence type="ECO:0000313" key="10">
    <source>
        <dbReference type="Proteomes" id="UP000321272"/>
    </source>
</evidence>
<dbReference type="PANTHER" id="PTHR47870:SF4">
    <property type="entry name" value="CYTOCHROME C-TYPE BIOGENESIS PROTEIN CYCH"/>
    <property type="match status" value="1"/>
</dbReference>
<evidence type="ECO:0000256" key="3">
    <source>
        <dbReference type="ARBA" id="ARBA00022748"/>
    </source>
</evidence>
<dbReference type="EMBL" id="CP042382">
    <property type="protein sequence ID" value="QEA37923.1"/>
    <property type="molecule type" value="Genomic_DNA"/>
</dbReference>
<evidence type="ECO:0000259" key="7">
    <source>
        <dbReference type="Pfam" id="PF23892"/>
    </source>
</evidence>
<dbReference type="Proteomes" id="UP000321272">
    <property type="component" value="Chromosome"/>
</dbReference>
<keyword evidence="6" id="KW-0472">Membrane</keyword>
<dbReference type="KEGG" id="paur:FGL86_01770"/>
<evidence type="ECO:0000259" key="8">
    <source>
        <dbReference type="Pfam" id="PF23914"/>
    </source>
</evidence>
<dbReference type="Gene3D" id="1.25.40.10">
    <property type="entry name" value="Tetratricopeptide repeat domain"/>
    <property type="match status" value="1"/>
</dbReference>
<proteinExistence type="predicted"/>
<dbReference type="InterPro" id="IPR056413">
    <property type="entry name" value="TPR_CcmH_CycH"/>
</dbReference>
<reference evidence="9 10" key="1">
    <citation type="submission" date="2019-06" db="EMBL/GenBank/DDBJ databases">
        <title>Genome analyses of bacteria isolated from kimchi.</title>
        <authorList>
            <person name="Lee S."/>
            <person name="Ahn S."/>
            <person name="Roh S."/>
        </authorList>
    </citation>
    <scope>NUCLEOTIDE SEQUENCE [LARGE SCALE GENOMIC DNA]</scope>
    <source>
        <strain evidence="9 10">CBA4606</strain>
    </source>
</reference>
<evidence type="ECO:0000256" key="4">
    <source>
        <dbReference type="ARBA" id="ARBA00022803"/>
    </source>
</evidence>
<keyword evidence="6" id="KW-0812">Transmembrane</keyword>
<dbReference type="GO" id="GO:0030313">
    <property type="term" value="C:cell envelope"/>
    <property type="evidence" value="ECO:0007669"/>
    <property type="project" value="UniProtKB-SubCell"/>
</dbReference>
<dbReference type="InterPro" id="IPR011990">
    <property type="entry name" value="TPR-like_helical_dom_sf"/>
</dbReference>
<dbReference type="PANTHER" id="PTHR47870">
    <property type="entry name" value="CYTOCHROME C-TYPE BIOGENESIS PROTEIN CCMH"/>
    <property type="match status" value="1"/>
</dbReference>
<dbReference type="RefSeq" id="WP_147182995.1">
    <property type="nucleotide sequence ID" value="NZ_CP042382.1"/>
</dbReference>
<comment type="subcellular location">
    <subcellularLocation>
        <location evidence="1">Cell envelope</location>
    </subcellularLocation>
</comment>
<evidence type="ECO:0000256" key="2">
    <source>
        <dbReference type="ARBA" id="ARBA00022737"/>
    </source>
</evidence>
<keyword evidence="2" id="KW-0677">Repeat</keyword>
<keyword evidence="3" id="KW-0201">Cytochrome c-type biogenesis</keyword>
<evidence type="ECO:0000256" key="6">
    <source>
        <dbReference type="SAM" id="Phobius"/>
    </source>
</evidence>
<dbReference type="GO" id="GO:0005886">
    <property type="term" value="C:plasma membrane"/>
    <property type="evidence" value="ECO:0007669"/>
    <property type="project" value="TreeGrafter"/>
</dbReference>
<keyword evidence="4 5" id="KW-0802">TPR repeat</keyword>